<reference evidence="2" key="1">
    <citation type="journal article" date="2021" name="Sci. Rep.">
        <title>Diploid genomic architecture of Nitzschia inconspicua, an elite biomass production diatom.</title>
        <authorList>
            <person name="Oliver A."/>
            <person name="Podell S."/>
            <person name="Pinowska A."/>
            <person name="Traller J.C."/>
            <person name="Smith S.R."/>
            <person name="McClure R."/>
            <person name="Beliaev A."/>
            <person name="Bohutskyi P."/>
            <person name="Hill E.A."/>
            <person name="Rabines A."/>
            <person name="Zheng H."/>
            <person name="Allen L.Z."/>
            <person name="Kuo A."/>
            <person name="Grigoriev I.V."/>
            <person name="Allen A.E."/>
            <person name="Hazlebeck D."/>
            <person name="Allen E.E."/>
        </authorList>
    </citation>
    <scope>NUCLEOTIDE SEQUENCE</scope>
    <source>
        <strain evidence="2">Hildebrandi</strain>
    </source>
</reference>
<evidence type="ECO:0000313" key="3">
    <source>
        <dbReference type="Proteomes" id="UP000693970"/>
    </source>
</evidence>
<evidence type="ECO:0000313" key="2">
    <source>
        <dbReference type="EMBL" id="KAG7355042.1"/>
    </source>
</evidence>
<sequence length="104" mass="11716">MQISPSFIVADNDSRDDDNCIGLWMEKNVEELSSTRCGSSSLTKFGPKWTGVVLLLLSIAVFLLVREMRLMNTRSQEMTNTMNALLGQVNNNKGHQMCITFDWA</sequence>
<comment type="caution">
    <text evidence="2">The sequence shown here is derived from an EMBL/GenBank/DDBJ whole genome shotgun (WGS) entry which is preliminary data.</text>
</comment>
<reference evidence="2" key="2">
    <citation type="submission" date="2021-04" db="EMBL/GenBank/DDBJ databases">
        <authorList>
            <person name="Podell S."/>
        </authorList>
    </citation>
    <scope>NUCLEOTIDE SEQUENCE</scope>
    <source>
        <strain evidence="2">Hildebrandi</strain>
    </source>
</reference>
<gene>
    <name evidence="2" type="ORF">IV203_004398</name>
</gene>
<proteinExistence type="predicted"/>
<accession>A0A9K3L487</accession>
<dbReference type="EMBL" id="JAGRRH010000016">
    <property type="protein sequence ID" value="KAG7355042.1"/>
    <property type="molecule type" value="Genomic_DNA"/>
</dbReference>
<keyword evidence="1" id="KW-0472">Membrane</keyword>
<feature type="transmembrane region" description="Helical" evidence="1">
    <location>
        <begin position="49"/>
        <end position="65"/>
    </location>
</feature>
<name>A0A9K3L487_9STRA</name>
<keyword evidence="1" id="KW-0812">Transmembrane</keyword>
<protein>
    <submittedName>
        <fullName evidence="2">Uncharacterized protein</fullName>
    </submittedName>
</protein>
<keyword evidence="3" id="KW-1185">Reference proteome</keyword>
<evidence type="ECO:0000256" key="1">
    <source>
        <dbReference type="SAM" id="Phobius"/>
    </source>
</evidence>
<organism evidence="2 3">
    <name type="scientific">Nitzschia inconspicua</name>
    <dbReference type="NCBI Taxonomy" id="303405"/>
    <lineage>
        <taxon>Eukaryota</taxon>
        <taxon>Sar</taxon>
        <taxon>Stramenopiles</taxon>
        <taxon>Ochrophyta</taxon>
        <taxon>Bacillariophyta</taxon>
        <taxon>Bacillariophyceae</taxon>
        <taxon>Bacillariophycidae</taxon>
        <taxon>Bacillariales</taxon>
        <taxon>Bacillariaceae</taxon>
        <taxon>Nitzschia</taxon>
    </lineage>
</organism>
<keyword evidence="1" id="KW-1133">Transmembrane helix</keyword>
<dbReference type="Proteomes" id="UP000693970">
    <property type="component" value="Unassembled WGS sequence"/>
</dbReference>
<dbReference type="AlphaFoldDB" id="A0A9K3L487"/>